<dbReference type="Gene3D" id="3.30.1200.10">
    <property type="entry name" value="YggU-like"/>
    <property type="match status" value="1"/>
</dbReference>
<dbReference type="GO" id="GO:0005737">
    <property type="term" value="C:cytoplasm"/>
    <property type="evidence" value="ECO:0007669"/>
    <property type="project" value="TreeGrafter"/>
</dbReference>
<evidence type="ECO:0000313" key="4">
    <source>
        <dbReference type="RefSeq" id="XP_011500505.1"/>
    </source>
</evidence>
<evidence type="ECO:0000313" key="3">
    <source>
        <dbReference type="Proteomes" id="UP000695007"/>
    </source>
</evidence>
<dbReference type="PANTHER" id="PTHR13420:SF7">
    <property type="entry name" value="UPF0235 PROTEIN C15ORF40"/>
    <property type="match status" value="1"/>
</dbReference>
<proteinExistence type="inferred from homology"/>
<name>A0AAJ7DXZ0_9HYME</name>
<dbReference type="PANTHER" id="PTHR13420">
    <property type="entry name" value="UPF0235 PROTEIN C15ORF40"/>
    <property type="match status" value="1"/>
</dbReference>
<keyword evidence="3" id="KW-1185">Reference proteome</keyword>
<dbReference type="SUPFAM" id="SSF69786">
    <property type="entry name" value="YggU-like"/>
    <property type="match status" value="1"/>
</dbReference>
<dbReference type="InterPro" id="IPR036591">
    <property type="entry name" value="YggU-like_sf"/>
</dbReference>
<evidence type="ECO:0000256" key="2">
    <source>
        <dbReference type="SAM" id="MobiDB-lite"/>
    </source>
</evidence>
<dbReference type="SMART" id="SM01152">
    <property type="entry name" value="DUF167"/>
    <property type="match status" value="1"/>
</dbReference>
<feature type="region of interest" description="Disordered" evidence="2">
    <location>
        <begin position="1"/>
        <end position="42"/>
    </location>
</feature>
<dbReference type="KEGG" id="csol:105364306"/>
<sequence length="109" mass="11370">MLRAVLARTMSSKGGKKGGKTGAAGVIQPKRTESPVGSDKSGNVVIKIQAKPGAKQNNITDFSEEAVSIAISAPPQEGEANAELVKYLASVLNVRKSDISLDKVSQVFC</sequence>
<dbReference type="GeneID" id="105364306"/>
<dbReference type="Proteomes" id="UP000695007">
    <property type="component" value="Unplaced"/>
</dbReference>
<organism evidence="3 4">
    <name type="scientific">Ceratosolen solmsi marchali</name>
    <dbReference type="NCBI Taxonomy" id="326594"/>
    <lineage>
        <taxon>Eukaryota</taxon>
        <taxon>Metazoa</taxon>
        <taxon>Ecdysozoa</taxon>
        <taxon>Arthropoda</taxon>
        <taxon>Hexapoda</taxon>
        <taxon>Insecta</taxon>
        <taxon>Pterygota</taxon>
        <taxon>Neoptera</taxon>
        <taxon>Endopterygota</taxon>
        <taxon>Hymenoptera</taxon>
        <taxon>Apocrita</taxon>
        <taxon>Proctotrupomorpha</taxon>
        <taxon>Chalcidoidea</taxon>
        <taxon>Agaonidae</taxon>
        <taxon>Agaoninae</taxon>
        <taxon>Ceratosolen</taxon>
    </lineage>
</organism>
<dbReference type="RefSeq" id="XP_011500505.1">
    <property type="nucleotide sequence ID" value="XM_011502203.1"/>
</dbReference>
<dbReference type="Pfam" id="PF02594">
    <property type="entry name" value="DUF167"/>
    <property type="match status" value="1"/>
</dbReference>
<protein>
    <submittedName>
        <fullName evidence="4">UPF0235 protein C15orf40 homolog</fullName>
    </submittedName>
</protein>
<comment type="similarity">
    <text evidence="1">Belongs to the UPF0235 family.</text>
</comment>
<gene>
    <name evidence="4" type="primary">LOC105364306</name>
</gene>
<accession>A0AAJ7DXZ0</accession>
<evidence type="ECO:0000256" key="1">
    <source>
        <dbReference type="ARBA" id="ARBA00010364"/>
    </source>
</evidence>
<reference evidence="4" key="1">
    <citation type="submission" date="2025-08" db="UniProtKB">
        <authorList>
            <consortium name="RefSeq"/>
        </authorList>
    </citation>
    <scope>IDENTIFICATION</scope>
</reference>
<dbReference type="InterPro" id="IPR003746">
    <property type="entry name" value="DUF167"/>
</dbReference>
<dbReference type="AlphaFoldDB" id="A0AAJ7DXZ0"/>
<dbReference type="NCBIfam" id="TIGR00251">
    <property type="entry name" value="DUF167 family protein"/>
    <property type="match status" value="1"/>
</dbReference>